<protein>
    <recommendedName>
        <fullName evidence="2">LTD domain-containing protein</fullName>
    </recommendedName>
</protein>
<feature type="domain" description="LTD" evidence="2">
    <location>
        <begin position="33"/>
        <end position="135"/>
    </location>
</feature>
<evidence type="ECO:0000256" key="1">
    <source>
        <dbReference type="SAM" id="SignalP"/>
    </source>
</evidence>
<sequence length="697" mass="69833">MAVTWRLPAGAVLAAAVLTASFIAPQAATAAGAPAAIEPQAAAVVKINEVESSGGTPGDWVELTNTGPVDADVSGFIVKDSDDTHSFVIAGGTSIAPGGYYAADVDPSFGLGSSDSARLFTPDGTTLVDSYSWTSHAATTYGRCPDGTGAFTTTSSSTKGAVNDCGTTAPPTGPAAEAWPGGASVATADPNGVLGGNLSGLAYDPSGTAAPGTLWAVKNGPSTLYKLTYNGTTWAPDASSDWAGGKALRYPDGTGDPDTEGVTFTAAGPDGGAYVSTERNNSANTVSRPEVLKFDTAATGTTLSATMEWNLTADLPAVAPNSGLEAISWISDAFLVSKGFIDEKTGAAYSPSTYADHGDGLFFVGLEANGTIYAYALNQVTGGYTRVATIASGFTGVMDLEFEPETGNFWAECDDTCNGRSATLAIADSGATQGRFAVTHVYERPTGMPNYNNEGFAIAPQTQCVSGLKPVYWSDDTNDDGNALRSGTIACTPLPVQTVPVGVLSLKPLGVASTIAPGGTVTGLGAKLVDRAGTPAGGERITFRITGPATFAGGALAANVVTGADGVALTPTIAAGNVGRVVVSAVRGGSSTVSLPVITVVKSAASVTATVTAATSSVDQKVTLTVSATNTSAVPVTIQLKTAYGTKTQVKVAPGATVTQAFPTRLTKIASGSATVVVTSPAGQRTFAAPYAAATAG</sequence>
<feature type="signal peptide" evidence="1">
    <location>
        <begin position="1"/>
        <end position="30"/>
    </location>
</feature>
<keyword evidence="1" id="KW-0732">Signal</keyword>
<gene>
    <name evidence="3" type="ORF">B7R25_14590</name>
</gene>
<evidence type="ECO:0000313" key="4">
    <source>
        <dbReference type="Proteomes" id="UP000257080"/>
    </source>
</evidence>
<dbReference type="InterPro" id="IPR001322">
    <property type="entry name" value="Lamin_tail_dom"/>
</dbReference>
<feature type="chain" id="PRO_5017576617" description="LTD domain-containing protein" evidence="1">
    <location>
        <begin position="31"/>
        <end position="697"/>
    </location>
</feature>
<evidence type="ECO:0000259" key="2">
    <source>
        <dbReference type="PROSITE" id="PS51841"/>
    </source>
</evidence>
<accession>A0A3E0W8A8</accession>
<comment type="caution">
    <text evidence="3">The sequence shown here is derived from an EMBL/GenBank/DDBJ whole genome shotgun (WGS) entry which is preliminary data.</text>
</comment>
<dbReference type="RefSeq" id="WP_216363713.1">
    <property type="nucleotide sequence ID" value="NZ_NBXC01000030.1"/>
</dbReference>
<name>A0A3E0W8A8_9MICO</name>
<dbReference type="Gene3D" id="2.60.40.1260">
    <property type="entry name" value="Lamin Tail domain"/>
    <property type="match status" value="1"/>
</dbReference>
<dbReference type="PROSITE" id="PS51841">
    <property type="entry name" value="LTD"/>
    <property type="match status" value="1"/>
</dbReference>
<evidence type="ECO:0000313" key="3">
    <source>
        <dbReference type="EMBL" id="RFA25266.1"/>
    </source>
</evidence>
<dbReference type="Proteomes" id="UP000257080">
    <property type="component" value="Unassembled WGS sequence"/>
</dbReference>
<dbReference type="EMBL" id="NBXE01000034">
    <property type="protein sequence ID" value="RFA25266.1"/>
    <property type="molecule type" value="Genomic_DNA"/>
</dbReference>
<organism evidence="3 4">
    <name type="scientific">Subtercola boreus</name>
    <dbReference type="NCBI Taxonomy" id="120213"/>
    <lineage>
        <taxon>Bacteria</taxon>
        <taxon>Bacillati</taxon>
        <taxon>Actinomycetota</taxon>
        <taxon>Actinomycetes</taxon>
        <taxon>Micrococcales</taxon>
        <taxon>Microbacteriaceae</taxon>
        <taxon>Subtercola</taxon>
    </lineage>
</organism>
<proteinExistence type="predicted"/>
<reference evidence="3 4" key="1">
    <citation type="submission" date="2017-04" db="EMBL/GenBank/DDBJ databases">
        <title>Comparative genome analysis of Subtercola boreus.</title>
        <authorList>
            <person name="Cho Y.-J."/>
            <person name="Cho A."/>
            <person name="Kim O.-S."/>
            <person name="Lee J.-I."/>
        </authorList>
    </citation>
    <scope>NUCLEOTIDE SEQUENCE [LARGE SCALE GENOMIC DNA]</scope>
    <source>
        <strain evidence="3 4">P28004</strain>
    </source>
</reference>
<dbReference type="AlphaFoldDB" id="A0A3E0W8A8"/>
<dbReference type="InterPro" id="IPR036415">
    <property type="entry name" value="Lamin_tail_dom_sf"/>
</dbReference>
<dbReference type="SUPFAM" id="SSF74853">
    <property type="entry name" value="Lamin A/C globular tail domain"/>
    <property type="match status" value="1"/>
</dbReference>
<dbReference type="Pfam" id="PF00932">
    <property type="entry name" value="LTD"/>
    <property type="match status" value="1"/>
</dbReference>